<dbReference type="GO" id="GO:0055129">
    <property type="term" value="P:L-proline biosynthetic process"/>
    <property type="evidence" value="ECO:0007669"/>
    <property type="project" value="UniProtKB-UniRule"/>
</dbReference>
<keyword evidence="5 7" id="KW-0560">Oxidoreductase</keyword>
<dbReference type="AlphaFoldDB" id="A0A4R3ZZM6"/>
<keyword evidence="2 7" id="KW-0028">Amino-acid biosynthesis</keyword>
<protein>
    <recommendedName>
        <fullName evidence="7">Gamma-glutamyl phosphate reductase</fullName>
        <shortName evidence="7">GPR</shortName>
        <ecNumber evidence="7">1.2.1.41</ecNumber>
    </recommendedName>
    <alternativeName>
        <fullName evidence="7">Glutamate-5-semialdehyde dehydrogenase</fullName>
    </alternativeName>
    <alternativeName>
        <fullName evidence="7">Glutamyl-gamma-semialdehyde dehydrogenase</fullName>
        <shortName evidence="7">GSA dehydrogenase</shortName>
    </alternativeName>
</protein>
<dbReference type="EMBL" id="SMCX01000001">
    <property type="protein sequence ID" value="TCW26692.1"/>
    <property type="molecule type" value="Genomic_DNA"/>
</dbReference>
<evidence type="ECO:0000256" key="8">
    <source>
        <dbReference type="SAM" id="MobiDB-lite"/>
    </source>
</evidence>
<evidence type="ECO:0000256" key="7">
    <source>
        <dbReference type="HAMAP-Rule" id="MF_00412"/>
    </source>
</evidence>
<sequence length="496" mass="51519">MDPTRYSGEGGVTSSQLAGDPAGSGAACPGLRLASRLAIPPRASGHAVTCAVGEPPIGKLARMTTSHLDAPDLAGQTDADRPAADPVRDAVHGAARRARAASRELALLTADRKNALLLAAADALVSAEATILEANAADIAEQIEAGTGEAMLDRLRLTADRIEGIASGLRQVAGLADPIGTVTRGSTRPNGLQLRQVRVPLGVVGMIYEGRPNVTVDAFGLAFKSGNAALLRGSRSARNSNEALVEVLRGVLAEHDLPVDAAQLLPSEDRSSVTHLIQARGFVDVVIPRGGAGLIQAVVENAKVPAIETGTGNCHLYIHGDADLDEAISLLLNGKTRRCSVCNATETVLLDAALGDAAVDRVVGALRTAGVTVHGDREGLVPADDVDWGEEYLSMDIALKVVDGVEEAIEHIARWSSGHTEAISTRSIDVAEAFTARVDAAAVMVNASTAWTDGEMFGFGAEIGISTQKLHARGPMGLEELTSTKWIAHGKGHVRP</sequence>
<evidence type="ECO:0000256" key="6">
    <source>
        <dbReference type="ARBA" id="ARBA00049024"/>
    </source>
</evidence>
<keyword evidence="4 7" id="KW-0521">NADP</keyword>
<dbReference type="InterPro" id="IPR016162">
    <property type="entry name" value="Ald_DH_N"/>
</dbReference>
<dbReference type="UniPathway" id="UPA00098">
    <property type="reaction ID" value="UER00360"/>
</dbReference>
<comment type="catalytic activity">
    <reaction evidence="6 7">
        <text>L-glutamate 5-semialdehyde + phosphate + NADP(+) = L-glutamyl 5-phosphate + NADPH + H(+)</text>
        <dbReference type="Rhea" id="RHEA:19541"/>
        <dbReference type="ChEBI" id="CHEBI:15378"/>
        <dbReference type="ChEBI" id="CHEBI:43474"/>
        <dbReference type="ChEBI" id="CHEBI:57783"/>
        <dbReference type="ChEBI" id="CHEBI:58066"/>
        <dbReference type="ChEBI" id="CHEBI:58274"/>
        <dbReference type="ChEBI" id="CHEBI:58349"/>
        <dbReference type="EC" id="1.2.1.41"/>
    </reaction>
</comment>
<evidence type="ECO:0000259" key="9">
    <source>
        <dbReference type="Pfam" id="PF00171"/>
    </source>
</evidence>
<evidence type="ECO:0000256" key="5">
    <source>
        <dbReference type="ARBA" id="ARBA00023002"/>
    </source>
</evidence>
<dbReference type="CDD" id="cd07079">
    <property type="entry name" value="ALDH_F18-19_ProA-GPR"/>
    <property type="match status" value="1"/>
</dbReference>
<accession>A0A4R3ZZM6</accession>
<dbReference type="InterPro" id="IPR016161">
    <property type="entry name" value="Ald_DH/histidinol_DH"/>
</dbReference>
<dbReference type="PROSITE" id="PS01223">
    <property type="entry name" value="PROA"/>
    <property type="match status" value="1"/>
</dbReference>
<feature type="domain" description="Aldehyde dehydrogenase" evidence="9">
    <location>
        <begin position="89"/>
        <end position="371"/>
    </location>
</feature>
<dbReference type="PANTHER" id="PTHR11063:SF8">
    <property type="entry name" value="DELTA-1-PYRROLINE-5-CARBOXYLATE SYNTHASE"/>
    <property type="match status" value="1"/>
</dbReference>
<dbReference type="Pfam" id="PF00171">
    <property type="entry name" value="Aldedh"/>
    <property type="match status" value="1"/>
</dbReference>
<evidence type="ECO:0000256" key="1">
    <source>
        <dbReference type="ARBA" id="ARBA00004985"/>
    </source>
</evidence>
<dbReference type="InterPro" id="IPR016163">
    <property type="entry name" value="Ald_DH_C"/>
</dbReference>
<dbReference type="SUPFAM" id="SSF53720">
    <property type="entry name" value="ALDH-like"/>
    <property type="match status" value="1"/>
</dbReference>
<dbReference type="GO" id="GO:0005737">
    <property type="term" value="C:cytoplasm"/>
    <property type="evidence" value="ECO:0007669"/>
    <property type="project" value="UniProtKB-SubCell"/>
</dbReference>
<feature type="region of interest" description="Disordered" evidence="8">
    <location>
        <begin position="1"/>
        <end position="25"/>
    </location>
</feature>
<dbReference type="InterPro" id="IPR000965">
    <property type="entry name" value="GPR_dom"/>
</dbReference>
<dbReference type="NCBIfam" id="NF001221">
    <property type="entry name" value="PRK00197.1"/>
    <property type="match status" value="1"/>
</dbReference>
<evidence type="ECO:0000256" key="4">
    <source>
        <dbReference type="ARBA" id="ARBA00022857"/>
    </source>
</evidence>
<dbReference type="GO" id="GO:0004350">
    <property type="term" value="F:glutamate-5-semialdehyde dehydrogenase activity"/>
    <property type="evidence" value="ECO:0007669"/>
    <property type="project" value="UniProtKB-UniRule"/>
</dbReference>
<dbReference type="PANTHER" id="PTHR11063">
    <property type="entry name" value="GLUTAMATE SEMIALDEHYDE DEHYDROGENASE"/>
    <property type="match status" value="1"/>
</dbReference>
<evidence type="ECO:0000313" key="11">
    <source>
        <dbReference type="Proteomes" id="UP000295805"/>
    </source>
</evidence>
<gene>
    <name evidence="7" type="primary">proA</name>
    <name evidence="10" type="ORF">EDD19_101102</name>
</gene>
<dbReference type="NCBIfam" id="TIGR00407">
    <property type="entry name" value="proA"/>
    <property type="match status" value="1"/>
</dbReference>
<proteinExistence type="inferred from homology"/>
<keyword evidence="7" id="KW-0963">Cytoplasm</keyword>
<evidence type="ECO:0000313" key="10">
    <source>
        <dbReference type="EMBL" id="TCW26692.1"/>
    </source>
</evidence>
<comment type="caution">
    <text evidence="10">The sequence shown here is derived from an EMBL/GenBank/DDBJ whole genome shotgun (WGS) entry which is preliminary data.</text>
</comment>
<comment type="subcellular location">
    <subcellularLocation>
        <location evidence="7">Cytoplasm</location>
    </subcellularLocation>
</comment>
<organism evidence="10 11">
    <name type="scientific">Dietzia cinnamea</name>
    <dbReference type="NCBI Taxonomy" id="321318"/>
    <lineage>
        <taxon>Bacteria</taxon>
        <taxon>Bacillati</taxon>
        <taxon>Actinomycetota</taxon>
        <taxon>Actinomycetes</taxon>
        <taxon>Mycobacteriales</taxon>
        <taxon>Dietziaceae</taxon>
        <taxon>Dietzia</taxon>
    </lineage>
</organism>
<name>A0A4R3ZZM6_9ACTN</name>
<dbReference type="Gene3D" id="3.40.309.10">
    <property type="entry name" value="Aldehyde Dehydrogenase, Chain A, domain 2"/>
    <property type="match status" value="1"/>
</dbReference>
<comment type="pathway">
    <text evidence="1 7">Amino-acid biosynthesis; L-proline biosynthesis; L-glutamate 5-semialdehyde from L-glutamate: step 2/2.</text>
</comment>
<comment type="similarity">
    <text evidence="7">Belongs to the gamma-glutamyl phosphate reductase family.</text>
</comment>
<evidence type="ECO:0000256" key="2">
    <source>
        <dbReference type="ARBA" id="ARBA00022605"/>
    </source>
</evidence>
<keyword evidence="3 7" id="KW-0641">Proline biosynthesis</keyword>
<dbReference type="EC" id="1.2.1.41" evidence="7"/>
<dbReference type="InterPro" id="IPR020593">
    <property type="entry name" value="G-glutamylP_reductase_CS"/>
</dbReference>
<dbReference type="InterPro" id="IPR015590">
    <property type="entry name" value="Aldehyde_DH_dom"/>
</dbReference>
<evidence type="ECO:0000256" key="3">
    <source>
        <dbReference type="ARBA" id="ARBA00022650"/>
    </source>
</evidence>
<dbReference type="Gene3D" id="3.40.605.10">
    <property type="entry name" value="Aldehyde Dehydrogenase, Chain A, domain 1"/>
    <property type="match status" value="1"/>
</dbReference>
<reference evidence="10 11" key="1">
    <citation type="submission" date="2019-03" db="EMBL/GenBank/DDBJ databases">
        <title>Root nodule microbial communities of legume samples collected from USA, Mexico and Botswana.</title>
        <authorList>
            <person name="Hirsch A."/>
        </authorList>
    </citation>
    <scope>NUCLEOTIDE SEQUENCE [LARGE SCALE GENOMIC DNA]</scope>
    <source>
        <strain evidence="10 11">55</strain>
    </source>
</reference>
<dbReference type="Proteomes" id="UP000295805">
    <property type="component" value="Unassembled WGS sequence"/>
</dbReference>
<comment type="function">
    <text evidence="7">Catalyzes the NADPH-dependent reduction of L-glutamate 5-phosphate into L-glutamate 5-semialdehyde and phosphate. The product spontaneously undergoes cyclization to form 1-pyrroline-5-carboxylate.</text>
</comment>
<dbReference type="HAMAP" id="MF_00412">
    <property type="entry name" value="ProA"/>
    <property type="match status" value="1"/>
</dbReference>